<dbReference type="PANTHER" id="PTHR42709:SF6">
    <property type="entry name" value="UNDECAPRENYL PHOSPHATE TRANSPORTER A"/>
    <property type="match status" value="1"/>
</dbReference>
<keyword evidence="6 7" id="KW-0472">Membrane</keyword>
<sequence>MNDATTLTFGYLVGMFGIVAFGSFVPVLPTGAAVSVAAVLAEHNVAELALVVAVGAAAAYVGDIATFAVLSRAGASLAQRVGWLSRERPAERLAQMRAQVEQNEMPALMLSRLLPAGRIPVLLAAAIGGYPWRRYVSADVGAVILWAAVYAAIGVVGGSIFSHPWEAVAAAMAGVVAFSLLAHLVRRFVLRS</sequence>
<dbReference type="EMBL" id="CP094970">
    <property type="protein sequence ID" value="UYM04547.1"/>
    <property type="molecule type" value="Genomic_DNA"/>
</dbReference>
<name>A0AA46TGU4_9ACTN</name>
<dbReference type="InterPro" id="IPR051311">
    <property type="entry name" value="DedA_domain"/>
</dbReference>
<feature type="transmembrane region" description="Helical" evidence="7">
    <location>
        <begin position="48"/>
        <end position="70"/>
    </location>
</feature>
<organism evidence="9 10">
    <name type="scientific">Solicola gregarius</name>
    <dbReference type="NCBI Taxonomy" id="2908642"/>
    <lineage>
        <taxon>Bacteria</taxon>
        <taxon>Bacillati</taxon>
        <taxon>Actinomycetota</taxon>
        <taxon>Actinomycetes</taxon>
        <taxon>Propionibacteriales</taxon>
        <taxon>Nocardioidaceae</taxon>
        <taxon>Solicola</taxon>
    </lineage>
</organism>
<dbReference type="Proteomes" id="UP001164390">
    <property type="component" value="Chromosome"/>
</dbReference>
<evidence type="ECO:0000313" key="10">
    <source>
        <dbReference type="Proteomes" id="UP001164390"/>
    </source>
</evidence>
<dbReference type="InterPro" id="IPR032816">
    <property type="entry name" value="VTT_dom"/>
</dbReference>
<evidence type="ECO:0000256" key="5">
    <source>
        <dbReference type="ARBA" id="ARBA00022989"/>
    </source>
</evidence>
<feature type="transmembrane region" description="Helical" evidence="7">
    <location>
        <begin position="7"/>
        <end position="28"/>
    </location>
</feature>
<keyword evidence="10" id="KW-1185">Reference proteome</keyword>
<evidence type="ECO:0000256" key="1">
    <source>
        <dbReference type="ARBA" id="ARBA00004651"/>
    </source>
</evidence>
<dbReference type="KEGG" id="sgrg:L0C25_18720"/>
<evidence type="ECO:0000256" key="6">
    <source>
        <dbReference type="ARBA" id="ARBA00023136"/>
    </source>
</evidence>
<evidence type="ECO:0000259" key="8">
    <source>
        <dbReference type="Pfam" id="PF09335"/>
    </source>
</evidence>
<dbReference type="RefSeq" id="WP_271633284.1">
    <property type="nucleotide sequence ID" value="NZ_CP094970.1"/>
</dbReference>
<evidence type="ECO:0000256" key="3">
    <source>
        <dbReference type="ARBA" id="ARBA00022475"/>
    </source>
</evidence>
<keyword evidence="5 7" id="KW-1133">Transmembrane helix</keyword>
<comment type="similarity">
    <text evidence="2">Belongs to the DedA family.</text>
</comment>
<dbReference type="GO" id="GO:0005886">
    <property type="term" value="C:plasma membrane"/>
    <property type="evidence" value="ECO:0007669"/>
    <property type="project" value="UniProtKB-SubCell"/>
</dbReference>
<dbReference type="Pfam" id="PF09335">
    <property type="entry name" value="VTT_dom"/>
    <property type="match status" value="1"/>
</dbReference>
<feature type="domain" description="VTT" evidence="8">
    <location>
        <begin position="47"/>
        <end position="154"/>
    </location>
</feature>
<dbReference type="AlphaFoldDB" id="A0AA46TGU4"/>
<protein>
    <submittedName>
        <fullName evidence="9">VTT domain-containing protein</fullName>
    </submittedName>
</protein>
<accession>A0AA46TGU4</accession>
<comment type="subcellular location">
    <subcellularLocation>
        <location evidence="1">Cell membrane</location>
        <topology evidence="1">Multi-pass membrane protein</topology>
    </subcellularLocation>
</comment>
<feature type="transmembrane region" description="Helical" evidence="7">
    <location>
        <begin position="167"/>
        <end position="185"/>
    </location>
</feature>
<evidence type="ECO:0000256" key="4">
    <source>
        <dbReference type="ARBA" id="ARBA00022692"/>
    </source>
</evidence>
<feature type="transmembrane region" description="Helical" evidence="7">
    <location>
        <begin position="140"/>
        <end position="161"/>
    </location>
</feature>
<proteinExistence type="inferred from homology"/>
<reference evidence="9" key="1">
    <citation type="submission" date="2022-01" db="EMBL/GenBank/DDBJ databases">
        <title>Nocardioidaceae gen. sp. A5X3R13.</title>
        <authorList>
            <person name="Lopez Marin M.A."/>
            <person name="Uhlik O."/>
        </authorList>
    </citation>
    <scope>NUCLEOTIDE SEQUENCE</scope>
    <source>
        <strain evidence="9">A5X3R13</strain>
    </source>
</reference>
<evidence type="ECO:0000313" key="9">
    <source>
        <dbReference type="EMBL" id="UYM04547.1"/>
    </source>
</evidence>
<keyword evidence="4 7" id="KW-0812">Transmembrane</keyword>
<dbReference type="PANTHER" id="PTHR42709">
    <property type="entry name" value="ALKALINE PHOSPHATASE LIKE PROTEIN"/>
    <property type="match status" value="1"/>
</dbReference>
<keyword evidence="3" id="KW-1003">Cell membrane</keyword>
<evidence type="ECO:0000256" key="2">
    <source>
        <dbReference type="ARBA" id="ARBA00010792"/>
    </source>
</evidence>
<gene>
    <name evidence="9" type="ORF">L0C25_18720</name>
</gene>
<evidence type="ECO:0000256" key="7">
    <source>
        <dbReference type="SAM" id="Phobius"/>
    </source>
</evidence>